<keyword evidence="1" id="KW-0812">Transmembrane</keyword>
<organism evidence="2 3">
    <name type="scientific">Angiostrongylus cantonensis</name>
    <name type="common">Rat lungworm</name>
    <dbReference type="NCBI Taxonomy" id="6313"/>
    <lineage>
        <taxon>Eukaryota</taxon>
        <taxon>Metazoa</taxon>
        <taxon>Ecdysozoa</taxon>
        <taxon>Nematoda</taxon>
        <taxon>Chromadorea</taxon>
        <taxon>Rhabditida</taxon>
        <taxon>Rhabditina</taxon>
        <taxon>Rhabditomorpha</taxon>
        <taxon>Strongyloidea</taxon>
        <taxon>Metastrongylidae</taxon>
        <taxon>Angiostrongylus</taxon>
    </lineage>
</organism>
<dbReference type="WBParaSite" id="ACAC_0000907501-mRNA-1">
    <property type="protein sequence ID" value="ACAC_0000907501-mRNA-1"/>
    <property type="gene ID" value="ACAC_0000907501"/>
</dbReference>
<dbReference type="STRING" id="6313.A0A0K0DE41"/>
<sequence>MLECHVRQRSILTSILCMIYSPGNLILLIALSLLVLASDEEYMDMCNVSEERRKIIRKKTAPQSRIHPLAAEHALYWDRKFQGSNALVQRYLKKMGLPHHDPPLPLPRIPEHEGVDAEERRPFRIYGNLINHIPPPLRDRRIKDGSSGYYDTEYKLFECNKDHVWPAIEKKEPNRFGITAEYRKNVAKVNRMLRSKARTIENGSSEHVDAESGDEKSLGDVFLEKEANGESSNNDSLDSEDVKEEICERQHLYLSRQSAKTVEVILRPNRNPKSSSRLISPRELPSFYLFVDEAATIAHLQQFILMRTNLSCSRTKVSILMSKIIWECKAARMAMLQCIRDVGLLHIYLLFLFFNYIIRLSAMFLFQPESNSSCISSFKGINATAEIRDIANSTAYTISTKDGDSTVYATMYPVQKLDESLHLTDVSFSHSLSLYRPALLILNCSLL</sequence>
<name>A0A0K0DE41_ANGCA</name>
<keyword evidence="1" id="KW-1133">Transmembrane helix</keyword>
<dbReference type="Proteomes" id="UP000035642">
    <property type="component" value="Unassembled WGS sequence"/>
</dbReference>
<evidence type="ECO:0000256" key="1">
    <source>
        <dbReference type="SAM" id="Phobius"/>
    </source>
</evidence>
<keyword evidence="1" id="KW-0472">Membrane</keyword>
<proteinExistence type="predicted"/>
<protein>
    <submittedName>
        <fullName evidence="3">GLUCAGON domain-containing protein</fullName>
    </submittedName>
</protein>
<feature type="transmembrane region" description="Helical" evidence="1">
    <location>
        <begin position="345"/>
        <end position="366"/>
    </location>
</feature>
<dbReference type="AlphaFoldDB" id="A0A0K0DE41"/>
<accession>A0A0K0DE41</accession>
<feature type="transmembrane region" description="Helical" evidence="1">
    <location>
        <begin position="12"/>
        <end position="37"/>
    </location>
</feature>
<keyword evidence="2" id="KW-1185">Reference proteome</keyword>
<reference evidence="3" key="2">
    <citation type="submission" date="2017-02" db="UniProtKB">
        <authorList>
            <consortium name="WormBaseParasite"/>
        </authorList>
    </citation>
    <scope>IDENTIFICATION</scope>
</reference>
<reference evidence="2" key="1">
    <citation type="submission" date="2012-09" db="EMBL/GenBank/DDBJ databases">
        <authorList>
            <person name="Martin A.A."/>
        </authorList>
    </citation>
    <scope>NUCLEOTIDE SEQUENCE</scope>
</reference>
<evidence type="ECO:0000313" key="3">
    <source>
        <dbReference type="WBParaSite" id="ACAC_0000907501-mRNA-1"/>
    </source>
</evidence>
<evidence type="ECO:0000313" key="2">
    <source>
        <dbReference type="Proteomes" id="UP000035642"/>
    </source>
</evidence>